<sequence length="185" mass="20698">MKQDLIKMTAILTTDSSEKAGPMQGDYLDKGVEEVSAEPFEIMEKVKEDLEKVSEILRSGTCDNEESSKTDSHPYRKDEGWVLLTESEIEEAKMMAAFESQESLLKEVRVNRGSQRPKGARDRPGMASGEVKEYLLDAPEPSRPASQESPSQQRFTEVVLRRGGRKIVPTVAKDTKAHTTEVKKP</sequence>
<gene>
    <name evidence="2" type="ORF">M9458_015175</name>
</gene>
<dbReference type="Proteomes" id="UP001529510">
    <property type="component" value="Unassembled WGS sequence"/>
</dbReference>
<feature type="compositionally biased region" description="Polar residues" evidence="1">
    <location>
        <begin position="144"/>
        <end position="155"/>
    </location>
</feature>
<feature type="compositionally biased region" description="Basic and acidic residues" evidence="1">
    <location>
        <begin position="119"/>
        <end position="135"/>
    </location>
</feature>
<evidence type="ECO:0000313" key="3">
    <source>
        <dbReference type="Proteomes" id="UP001529510"/>
    </source>
</evidence>
<dbReference type="AlphaFoldDB" id="A0ABD0QPN1"/>
<protein>
    <submittedName>
        <fullName evidence="2">Uncharacterized protein</fullName>
    </submittedName>
</protein>
<evidence type="ECO:0000313" key="2">
    <source>
        <dbReference type="EMBL" id="KAL0188076.1"/>
    </source>
</evidence>
<proteinExistence type="predicted"/>
<feature type="non-terminal residue" evidence="2">
    <location>
        <position position="185"/>
    </location>
</feature>
<accession>A0ABD0QPN1</accession>
<organism evidence="2 3">
    <name type="scientific">Cirrhinus mrigala</name>
    <name type="common">Mrigala</name>
    <dbReference type="NCBI Taxonomy" id="683832"/>
    <lineage>
        <taxon>Eukaryota</taxon>
        <taxon>Metazoa</taxon>
        <taxon>Chordata</taxon>
        <taxon>Craniata</taxon>
        <taxon>Vertebrata</taxon>
        <taxon>Euteleostomi</taxon>
        <taxon>Actinopterygii</taxon>
        <taxon>Neopterygii</taxon>
        <taxon>Teleostei</taxon>
        <taxon>Ostariophysi</taxon>
        <taxon>Cypriniformes</taxon>
        <taxon>Cyprinidae</taxon>
        <taxon>Labeoninae</taxon>
        <taxon>Labeonini</taxon>
        <taxon>Cirrhinus</taxon>
    </lineage>
</organism>
<feature type="region of interest" description="Disordered" evidence="1">
    <location>
        <begin position="166"/>
        <end position="185"/>
    </location>
</feature>
<dbReference type="EMBL" id="JAMKFB020000007">
    <property type="protein sequence ID" value="KAL0188076.1"/>
    <property type="molecule type" value="Genomic_DNA"/>
</dbReference>
<evidence type="ECO:0000256" key="1">
    <source>
        <dbReference type="SAM" id="MobiDB-lite"/>
    </source>
</evidence>
<feature type="compositionally biased region" description="Basic and acidic residues" evidence="1">
    <location>
        <begin position="173"/>
        <end position="185"/>
    </location>
</feature>
<name>A0ABD0QPN1_CIRMR</name>
<reference evidence="2 3" key="1">
    <citation type="submission" date="2024-05" db="EMBL/GenBank/DDBJ databases">
        <title>Genome sequencing and assembly of Indian major carp, Cirrhinus mrigala (Hamilton, 1822).</title>
        <authorList>
            <person name="Mohindra V."/>
            <person name="Chowdhury L.M."/>
            <person name="Lal K."/>
            <person name="Jena J.K."/>
        </authorList>
    </citation>
    <scope>NUCLEOTIDE SEQUENCE [LARGE SCALE GENOMIC DNA]</scope>
    <source>
        <strain evidence="2">CM1030</strain>
        <tissue evidence="2">Blood</tissue>
    </source>
</reference>
<feature type="region of interest" description="Disordered" evidence="1">
    <location>
        <begin position="108"/>
        <end position="158"/>
    </location>
</feature>
<keyword evidence="3" id="KW-1185">Reference proteome</keyword>
<comment type="caution">
    <text evidence="2">The sequence shown here is derived from an EMBL/GenBank/DDBJ whole genome shotgun (WGS) entry which is preliminary data.</text>
</comment>